<dbReference type="InterPro" id="IPR001667">
    <property type="entry name" value="DDH_dom"/>
</dbReference>
<dbReference type="AlphaFoldDB" id="A0A511RGD1"/>
<sequence length="332" mass="36289">METINNQPEPHYWEKMRLVADVLRATDATVVIIAHEDPDGDAVGSTLGLARALRQLGKEVWWIVEPPRFLRFLPHEDEYHEPVDELPEDAVLVVLDSGDRHRAVGAPVEGFVINIDHHGSNSRFGQIHIVDPTKAAAAQMVKDLIDALEVEWTEEIATPVLTGLITDTGNFRFGNTTPEVLETAAELVGHGVKLAELTDRLQWRPPQYFKLMGMVLSTVQFHFDGLAVSAHVTRKMTEEAGSTEEDSDDFVGVIRYAEGSYVAVFLKEREGATKVSIRSRAGVSAQNIAVELGGGGHVPAAGATLEGVSLEEAYPRVLAAVEKELKRAGFLG</sequence>
<dbReference type="Pfam" id="PF02272">
    <property type="entry name" value="DHHA1"/>
    <property type="match status" value="1"/>
</dbReference>
<dbReference type="InterPro" id="IPR051319">
    <property type="entry name" value="Oligoribo/pAp-PDE_c-di-AMP_PDE"/>
</dbReference>
<dbReference type="Gene3D" id="3.10.310.30">
    <property type="match status" value="1"/>
</dbReference>
<dbReference type="Proteomes" id="UP000321827">
    <property type="component" value="Unassembled WGS sequence"/>
</dbReference>
<dbReference type="PANTHER" id="PTHR47618">
    <property type="entry name" value="BIFUNCTIONAL OLIGORIBONUCLEASE AND PAP PHOSPHATASE NRNA"/>
    <property type="match status" value="1"/>
</dbReference>
<proteinExistence type="predicted"/>
<dbReference type="SUPFAM" id="SSF64182">
    <property type="entry name" value="DHH phosphoesterases"/>
    <property type="match status" value="1"/>
</dbReference>
<accession>A0A511RGD1</accession>
<gene>
    <name evidence="3" type="primary">nrnA</name>
    <name evidence="3" type="ORF">ODE01S_01370</name>
</gene>
<name>A0A511RGD1_9DEIN</name>
<dbReference type="InterPro" id="IPR003156">
    <property type="entry name" value="DHHA1_dom"/>
</dbReference>
<dbReference type="Gene3D" id="3.90.1640.10">
    <property type="entry name" value="inorganic pyrophosphatase (n-terminal core)"/>
    <property type="match status" value="1"/>
</dbReference>
<comment type="caution">
    <text evidence="3">The sequence shown here is derived from an EMBL/GenBank/DDBJ whole genome shotgun (WGS) entry which is preliminary data.</text>
</comment>
<reference evidence="3 4" key="1">
    <citation type="submission" date="2019-07" db="EMBL/GenBank/DDBJ databases">
        <title>Whole genome shotgun sequence of Oceanithermus desulfurans NBRC 100063.</title>
        <authorList>
            <person name="Hosoyama A."/>
            <person name="Uohara A."/>
            <person name="Ohji S."/>
            <person name="Ichikawa N."/>
        </authorList>
    </citation>
    <scope>NUCLEOTIDE SEQUENCE [LARGE SCALE GENOMIC DNA]</scope>
    <source>
        <strain evidence="3 4">NBRC 100063</strain>
    </source>
</reference>
<dbReference type="GO" id="GO:0003676">
    <property type="term" value="F:nucleic acid binding"/>
    <property type="evidence" value="ECO:0007669"/>
    <property type="project" value="InterPro"/>
</dbReference>
<organism evidence="3 4">
    <name type="scientific">Oceanithermus desulfurans NBRC 100063</name>
    <dbReference type="NCBI Taxonomy" id="1227550"/>
    <lineage>
        <taxon>Bacteria</taxon>
        <taxon>Thermotogati</taxon>
        <taxon>Deinococcota</taxon>
        <taxon>Deinococci</taxon>
        <taxon>Thermales</taxon>
        <taxon>Thermaceae</taxon>
        <taxon>Oceanithermus</taxon>
    </lineage>
</organism>
<evidence type="ECO:0000313" key="4">
    <source>
        <dbReference type="Proteomes" id="UP000321827"/>
    </source>
</evidence>
<protein>
    <submittedName>
        <fullName evidence="3">Bifunctional oligoribonuclease and PAP phosphatase NrnA</fullName>
    </submittedName>
</protein>
<dbReference type="OrthoDB" id="9803668at2"/>
<feature type="domain" description="DHHA1" evidence="2">
    <location>
        <begin position="240"/>
        <end position="326"/>
    </location>
</feature>
<dbReference type="PANTHER" id="PTHR47618:SF1">
    <property type="entry name" value="BIFUNCTIONAL OLIGORIBONUCLEASE AND PAP PHOSPHATASE NRNA"/>
    <property type="match status" value="1"/>
</dbReference>
<feature type="domain" description="DDH" evidence="1">
    <location>
        <begin position="30"/>
        <end position="163"/>
    </location>
</feature>
<evidence type="ECO:0000259" key="2">
    <source>
        <dbReference type="Pfam" id="PF02272"/>
    </source>
</evidence>
<evidence type="ECO:0000313" key="3">
    <source>
        <dbReference type="EMBL" id="GEM88703.1"/>
    </source>
</evidence>
<dbReference type="RefSeq" id="WP_147144832.1">
    <property type="nucleotide sequence ID" value="NZ_BJXN01000001.1"/>
</dbReference>
<dbReference type="Pfam" id="PF01368">
    <property type="entry name" value="DHH"/>
    <property type="match status" value="1"/>
</dbReference>
<dbReference type="InterPro" id="IPR038763">
    <property type="entry name" value="DHH_sf"/>
</dbReference>
<dbReference type="EMBL" id="BJXN01000001">
    <property type="protein sequence ID" value="GEM88703.1"/>
    <property type="molecule type" value="Genomic_DNA"/>
</dbReference>
<evidence type="ECO:0000259" key="1">
    <source>
        <dbReference type="Pfam" id="PF01368"/>
    </source>
</evidence>